<sequence>GKLPGSITLTAHGVRLGKGLRILGIEGEAVGDWGFIIEQFYGRGVTFPLGYTDGTGLYLPTSPMLPEGGYEVVSSWEYGLPAPLAKGMEDVVTKALTQLRERGVQ</sequence>
<name>X0VUV9_9ZZZZ</name>
<feature type="non-terminal residue" evidence="1">
    <location>
        <position position="1"/>
    </location>
</feature>
<evidence type="ECO:0000313" key="1">
    <source>
        <dbReference type="EMBL" id="GAG22040.1"/>
    </source>
</evidence>
<dbReference type="EMBL" id="BARS01033100">
    <property type="protein sequence ID" value="GAG22040.1"/>
    <property type="molecule type" value="Genomic_DNA"/>
</dbReference>
<protein>
    <submittedName>
        <fullName evidence="1">Uncharacterized protein</fullName>
    </submittedName>
</protein>
<accession>X0VUV9</accession>
<reference evidence="1" key="1">
    <citation type="journal article" date="2014" name="Front. Microbiol.">
        <title>High frequency of phylogenetically diverse reductive dehalogenase-homologous genes in deep subseafloor sedimentary metagenomes.</title>
        <authorList>
            <person name="Kawai M."/>
            <person name="Futagami T."/>
            <person name="Toyoda A."/>
            <person name="Takaki Y."/>
            <person name="Nishi S."/>
            <person name="Hori S."/>
            <person name="Arai W."/>
            <person name="Tsubouchi T."/>
            <person name="Morono Y."/>
            <person name="Uchiyama I."/>
            <person name="Ito T."/>
            <person name="Fujiyama A."/>
            <person name="Inagaki F."/>
            <person name="Takami H."/>
        </authorList>
    </citation>
    <scope>NUCLEOTIDE SEQUENCE</scope>
    <source>
        <strain evidence="1">Expedition CK06-06</strain>
    </source>
</reference>
<organism evidence="1">
    <name type="scientific">marine sediment metagenome</name>
    <dbReference type="NCBI Taxonomy" id="412755"/>
    <lineage>
        <taxon>unclassified sequences</taxon>
        <taxon>metagenomes</taxon>
        <taxon>ecological metagenomes</taxon>
    </lineage>
</organism>
<proteinExistence type="predicted"/>
<comment type="caution">
    <text evidence="1">The sequence shown here is derived from an EMBL/GenBank/DDBJ whole genome shotgun (WGS) entry which is preliminary data.</text>
</comment>
<dbReference type="AlphaFoldDB" id="X0VUV9"/>
<gene>
    <name evidence="1" type="ORF">S01H1_51294</name>
</gene>